<dbReference type="RefSeq" id="WP_073328643.1">
    <property type="nucleotide sequence ID" value="NZ_FQYO01000003.1"/>
</dbReference>
<evidence type="ECO:0000259" key="3">
    <source>
        <dbReference type="PROSITE" id="PS51186"/>
    </source>
</evidence>
<dbReference type="PANTHER" id="PTHR43877">
    <property type="entry name" value="AMINOALKYLPHOSPHONATE N-ACETYLTRANSFERASE-RELATED-RELATED"/>
    <property type="match status" value="1"/>
</dbReference>
<dbReference type="Pfam" id="PF00583">
    <property type="entry name" value="Acetyltransf_1"/>
    <property type="match status" value="1"/>
</dbReference>
<dbReference type="Proteomes" id="UP000184292">
    <property type="component" value="Unassembled WGS sequence"/>
</dbReference>
<dbReference type="Gene3D" id="3.40.630.30">
    <property type="match status" value="1"/>
</dbReference>
<feature type="domain" description="N-acetyltransferase" evidence="3">
    <location>
        <begin position="5"/>
        <end position="150"/>
    </location>
</feature>
<dbReference type="AlphaFoldDB" id="A0A1M6E3U6"/>
<dbReference type="PROSITE" id="PS51186">
    <property type="entry name" value="GNAT"/>
    <property type="match status" value="1"/>
</dbReference>
<sequence length="158" mass="17033">MIRILRVSPFDPGPRALLEASHALMRRLYTPEQNNFLGLEELAAPHVRLFAAMEGESALGTAALAIHEGYGEVKSLFTAEAARGRGVGRALLARLEDVAAEEGLPLLRLETGHELAEAMRLYARTGYVQRGPFGPYAENGSSVFMEKALAPDGQSALS</sequence>
<gene>
    <name evidence="4" type="ORF">SAMN05444417_1786</name>
</gene>
<dbReference type="CDD" id="cd04301">
    <property type="entry name" value="NAT_SF"/>
    <property type="match status" value="1"/>
</dbReference>
<dbReference type="PANTHER" id="PTHR43877:SF2">
    <property type="entry name" value="AMINOALKYLPHOSPHONATE N-ACETYLTRANSFERASE-RELATED"/>
    <property type="match status" value="1"/>
</dbReference>
<dbReference type="SUPFAM" id="SSF55729">
    <property type="entry name" value="Acyl-CoA N-acyltransferases (Nat)"/>
    <property type="match status" value="1"/>
</dbReference>
<accession>A0A1M6E3U6</accession>
<dbReference type="InterPro" id="IPR016181">
    <property type="entry name" value="Acyl_CoA_acyltransferase"/>
</dbReference>
<name>A0A1M6E3U6_9RHOB</name>
<evidence type="ECO:0000313" key="4">
    <source>
        <dbReference type="EMBL" id="SHI80177.1"/>
    </source>
</evidence>
<evidence type="ECO:0000256" key="2">
    <source>
        <dbReference type="ARBA" id="ARBA00023315"/>
    </source>
</evidence>
<keyword evidence="2" id="KW-0012">Acyltransferase</keyword>
<keyword evidence="5" id="KW-1185">Reference proteome</keyword>
<dbReference type="OrthoDB" id="9803233at2"/>
<reference evidence="4 5" key="1">
    <citation type="submission" date="2016-11" db="EMBL/GenBank/DDBJ databases">
        <authorList>
            <person name="Jaros S."/>
            <person name="Januszkiewicz K."/>
            <person name="Wedrychowicz H."/>
        </authorList>
    </citation>
    <scope>NUCLEOTIDE SEQUENCE [LARGE SCALE GENOMIC DNA]</scope>
    <source>
        <strain evidence="4 5">DSM 100565</strain>
    </source>
</reference>
<evidence type="ECO:0000256" key="1">
    <source>
        <dbReference type="ARBA" id="ARBA00022679"/>
    </source>
</evidence>
<dbReference type="GO" id="GO:0016747">
    <property type="term" value="F:acyltransferase activity, transferring groups other than amino-acyl groups"/>
    <property type="evidence" value="ECO:0007669"/>
    <property type="project" value="InterPro"/>
</dbReference>
<dbReference type="InterPro" id="IPR050832">
    <property type="entry name" value="Bact_Acetyltransf"/>
</dbReference>
<dbReference type="EMBL" id="FQYO01000003">
    <property type="protein sequence ID" value="SHI80177.1"/>
    <property type="molecule type" value="Genomic_DNA"/>
</dbReference>
<dbReference type="STRING" id="1447782.SAMN05444417_1786"/>
<dbReference type="InterPro" id="IPR000182">
    <property type="entry name" value="GNAT_dom"/>
</dbReference>
<proteinExistence type="predicted"/>
<organism evidence="4 5">
    <name type="scientific">Wenxinia saemankumensis</name>
    <dbReference type="NCBI Taxonomy" id="1447782"/>
    <lineage>
        <taxon>Bacteria</taxon>
        <taxon>Pseudomonadati</taxon>
        <taxon>Pseudomonadota</taxon>
        <taxon>Alphaproteobacteria</taxon>
        <taxon>Rhodobacterales</taxon>
        <taxon>Roseobacteraceae</taxon>
        <taxon>Wenxinia</taxon>
    </lineage>
</organism>
<evidence type="ECO:0000313" key="5">
    <source>
        <dbReference type="Proteomes" id="UP000184292"/>
    </source>
</evidence>
<keyword evidence="1 4" id="KW-0808">Transferase</keyword>
<protein>
    <submittedName>
        <fullName evidence="4">Putative acetyltransferase</fullName>
    </submittedName>
</protein>